<dbReference type="Gene3D" id="1.10.1200.20">
    <property type="entry name" value="Colicin E immunity protein"/>
    <property type="match status" value="1"/>
</dbReference>
<dbReference type="GO" id="GO:0030153">
    <property type="term" value="P:bacteriocin immunity"/>
    <property type="evidence" value="ECO:0007669"/>
    <property type="project" value="UniProtKB-KW"/>
</dbReference>
<keyword evidence="4" id="KW-0002">3D-structure</keyword>
<evidence type="ECO:0000256" key="2">
    <source>
        <dbReference type="ARBA" id="ARBA00023025"/>
    </source>
</evidence>
<dbReference type="EMBL" id="KY347015">
    <property type="protein sequence ID" value="APW77309.1"/>
    <property type="molecule type" value="Genomic_DNA"/>
</dbReference>
<dbReference type="InterPro" id="IPR035900">
    <property type="entry name" value="Colicin_E_sf"/>
</dbReference>
<dbReference type="GO" id="GO:0015643">
    <property type="term" value="F:toxic substance binding"/>
    <property type="evidence" value="ECO:0007669"/>
    <property type="project" value="InterPro"/>
</dbReference>
<name>A0A1P8L018_PSEAI</name>
<comment type="similarity">
    <text evidence="1">Belongs to the colicins ColE2/ColE8/ColE9 and pyocins S1/S2 family.</text>
</comment>
<organism evidence="3">
    <name type="scientific">Pseudomonas aeruginosa</name>
    <dbReference type="NCBI Taxonomy" id="287"/>
    <lineage>
        <taxon>Bacteria</taxon>
        <taxon>Pseudomonadati</taxon>
        <taxon>Pseudomonadota</taxon>
        <taxon>Gammaproteobacteria</taxon>
        <taxon>Pseudomonadales</taxon>
        <taxon>Pseudomonadaceae</taxon>
        <taxon>Pseudomonas</taxon>
    </lineage>
</organism>
<reference evidence="3" key="1">
    <citation type="submission" date="2016-12" db="EMBL/GenBank/DDBJ databases">
        <title>Transposon Tn6350 carrying new pyocin (S13) genes encoding a Pseudomonas aeruginosa bacteriocin with activity against carbapenemase-producing strains.</title>
        <authorList>
            <person name="Turano H."/>
            <person name="Gomes F."/>
            <person name="Barros-Carvalho G."/>
            <person name="Cerdeira L."/>
            <person name="Lincopan N."/>
        </authorList>
    </citation>
    <scope>NUCLEOTIDE SEQUENCE</scope>
    <source>
        <strain evidence="3">ET02</strain>
    </source>
</reference>
<keyword evidence="2" id="KW-0079">Bacteriocin immunity</keyword>
<accession>A0A1P8L018</accession>
<sequence>MDMESKKISDYTEAEFFSLISELFNRSFSSEKERDVVVYAIVNAAQHPDGTDIIFYPKEDEEDSPEGVLKRIKEWRAANGLPGFKAG</sequence>
<evidence type="ECO:0000256" key="1">
    <source>
        <dbReference type="ARBA" id="ARBA00009346"/>
    </source>
</evidence>
<dbReference type="InterPro" id="IPR000290">
    <property type="entry name" value="Colicin_pyocin"/>
</dbReference>
<dbReference type="Pfam" id="PF01320">
    <property type="entry name" value="Colicin_Pyocin"/>
    <property type="match status" value="1"/>
</dbReference>
<gene>
    <name evidence="3" type="primary">imm</name>
    <name evidence="3" type="ORF">TN6350_00006</name>
</gene>
<reference evidence="4" key="2">
    <citation type="journal article" date="2020" name="J. Bacteriol.">
        <title>Molecular Structure and Functional Analysis of Pyocin S8 from Pseudomonas aeruginosa Reveals the Essential Requirement of a Glutamate Residue in the H-N-H Motif for DNase Activity.</title>
        <authorList>
            <person name="Turano H."/>
            <person name="Gomes F."/>
            <person name="Domingos R.M."/>
            <person name="Degenhardt M.F.S."/>
            <person name="Oliveira C.L.P."/>
            <person name="Garratt R.C."/>
            <person name="Lincopan N."/>
            <person name="Netto L.E.S."/>
        </authorList>
    </citation>
    <scope>X-RAY CRYSTALLOGRAPHY (1.38 ANGSTROMS) OF 5-86</scope>
</reference>
<evidence type="ECO:0007829" key="4">
    <source>
        <dbReference type="PDB" id="6W0V"/>
    </source>
</evidence>
<evidence type="ECO:0000313" key="3">
    <source>
        <dbReference type="EMBL" id="APW77309.1"/>
    </source>
</evidence>
<dbReference type="PDB" id="6W0V">
    <property type="method" value="X-ray"/>
    <property type="resolution" value="1.38 A"/>
    <property type="chains" value="B=5-86"/>
</dbReference>
<dbReference type="SUPFAM" id="SSF47345">
    <property type="entry name" value="Colicin E immunity proteins"/>
    <property type="match status" value="1"/>
</dbReference>
<proteinExistence type="evidence at protein level"/>
<protein>
    <submittedName>
        <fullName evidence="3">Imm</fullName>
    </submittedName>
</protein>
<dbReference type="PRINTS" id="PR01299">
    <property type="entry name" value="PYOCIN"/>
</dbReference>
<dbReference type="SMR" id="A0A1P8L018"/>
<dbReference type="AlphaFoldDB" id="A0A1P8L018"/>
<dbReference type="CDD" id="cd16363">
    <property type="entry name" value="Col_Im_like"/>
    <property type="match status" value="1"/>
</dbReference>